<name>A0A0R2MT03_9LACO</name>
<protein>
    <recommendedName>
        <fullName evidence="3">Terminase small subunit</fullName>
    </recommendedName>
</protein>
<comment type="caution">
    <text evidence="1">The sequence shown here is derived from an EMBL/GenBank/DDBJ whole genome shotgun (WGS) entry which is preliminary data.</text>
</comment>
<evidence type="ECO:0000313" key="1">
    <source>
        <dbReference type="EMBL" id="KRO16641.1"/>
    </source>
</evidence>
<dbReference type="Gene3D" id="6.10.140.2160">
    <property type="match status" value="1"/>
</dbReference>
<keyword evidence="2" id="KW-1185">Reference proteome</keyword>
<proteinExistence type="predicted"/>
<organism evidence="1 2">
    <name type="scientific">Lacticaseibacillus saniviri JCM 17471 = DSM 24301</name>
    <dbReference type="NCBI Taxonomy" id="1293598"/>
    <lineage>
        <taxon>Bacteria</taxon>
        <taxon>Bacillati</taxon>
        <taxon>Bacillota</taxon>
        <taxon>Bacilli</taxon>
        <taxon>Lactobacillales</taxon>
        <taxon>Lactobacillaceae</taxon>
        <taxon>Lacticaseibacillus</taxon>
    </lineage>
</organism>
<evidence type="ECO:0008006" key="3">
    <source>
        <dbReference type="Google" id="ProtNLM"/>
    </source>
</evidence>
<accession>A0A0R2MT03</accession>
<reference evidence="1 2" key="1">
    <citation type="journal article" date="2015" name="Genome Announc.">
        <title>Expanding the biotechnology potential of lactobacilli through comparative genomics of 213 strains and associated genera.</title>
        <authorList>
            <person name="Sun Z."/>
            <person name="Harris H.M."/>
            <person name="McCann A."/>
            <person name="Guo C."/>
            <person name="Argimon S."/>
            <person name="Zhang W."/>
            <person name="Yang X."/>
            <person name="Jeffery I.B."/>
            <person name="Cooney J.C."/>
            <person name="Kagawa T.F."/>
            <person name="Liu W."/>
            <person name="Song Y."/>
            <person name="Salvetti E."/>
            <person name="Wrobel A."/>
            <person name="Rasinkangas P."/>
            <person name="Parkhill J."/>
            <person name="Rea M.C."/>
            <person name="O'Sullivan O."/>
            <person name="Ritari J."/>
            <person name="Douillard F.P."/>
            <person name="Paul Ross R."/>
            <person name="Yang R."/>
            <person name="Briner A.E."/>
            <person name="Felis G.E."/>
            <person name="de Vos W.M."/>
            <person name="Barrangou R."/>
            <person name="Klaenhammer T.R."/>
            <person name="Caufield P.W."/>
            <person name="Cui Y."/>
            <person name="Zhang H."/>
            <person name="O'Toole P.W."/>
        </authorList>
    </citation>
    <scope>NUCLEOTIDE SEQUENCE [LARGE SCALE GENOMIC DNA]</scope>
    <source>
        <strain evidence="1 2">DSM 24301</strain>
    </source>
</reference>
<dbReference type="AlphaFoldDB" id="A0A0R2MT03"/>
<dbReference type="PATRIC" id="fig|1293598.4.peg.1141"/>
<dbReference type="STRING" id="1293598.IV56_GL001087"/>
<dbReference type="EMBL" id="JQCE01000035">
    <property type="protein sequence ID" value="KRO16641.1"/>
    <property type="molecule type" value="Genomic_DNA"/>
</dbReference>
<evidence type="ECO:0000313" key="2">
    <source>
        <dbReference type="Proteomes" id="UP000050969"/>
    </source>
</evidence>
<sequence>MKAISDSKILSQQETLELISKFANGEMLEEVVANNGKIVEVPVSGQQRLKALEMMARRWGTFTDKVDANVKVDPVVIVDNVPKGDGNARAD</sequence>
<dbReference type="Proteomes" id="UP000050969">
    <property type="component" value="Unassembled WGS sequence"/>
</dbReference>
<gene>
    <name evidence="1" type="ORF">IV56_GL001087</name>
</gene>